<accession>A0A7X0KTG8</accession>
<proteinExistence type="predicted"/>
<dbReference type="Gene3D" id="3.10.180.10">
    <property type="entry name" value="2,3-Dihydroxybiphenyl 1,2-Dioxygenase, domain 1"/>
    <property type="match status" value="1"/>
</dbReference>
<keyword evidence="2" id="KW-0560">Oxidoreductase</keyword>
<dbReference type="EMBL" id="JACHML010000001">
    <property type="protein sequence ID" value="MBB6390106.1"/>
    <property type="molecule type" value="Genomic_DNA"/>
</dbReference>
<protein>
    <submittedName>
        <fullName evidence="2">Catechol 2,3-dioxygenase-like lactoylglutathione lyase family enzyme</fullName>
    </submittedName>
</protein>
<gene>
    <name evidence="2" type="ORF">HD594_000419</name>
</gene>
<feature type="domain" description="VOC" evidence="1">
    <location>
        <begin position="3"/>
        <end position="115"/>
    </location>
</feature>
<evidence type="ECO:0000313" key="2">
    <source>
        <dbReference type="EMBL" id="MBB6390106.1"/>
    </source>
</evidence>
<keyword evidence="3" id="KW-1185">Reference proteome</keyword>
<dbReference type="Pfam" id="PF00903">
    <property type="entry name" value="Glyoxalase"/>
    <property type="match status" value="1"/>
</dbReference>
<name>A0A7X0KTG8_9MICO</name>
<dbReference type="RefSeq" id="WP_184749367.1">
    <property type="nucleotide sequence ID" value="NZ_BAAAJR010000003.1"/>
</dbReference>
<dbReference type="AlphaFoldDB" id="A0A7X0KTG8"/>
<dbReference type="SUPFAM" id="SSF54593">
    <property type="entry name" value="Glyoxalase/Bleomycin resistance protein/Dihydroxybiphenyl dioxygenase"/>
    <property type="match status" value="1"/>
</dbReference>
<organism evidence="2 3">
    <name type="scientific">Microbacterium thalassium</name>
    <dbReference type="NCBI Taxonomy" id="362649"/>
    <lineage>
        <taxon>Bacteria</taxon>
        <taxon>Bacillati</taxon>
        <taxon>Actinomycetota</taxon>
        <taxon>Actinomycetes</taxon>
        <taxon>Micrococcales</taxon>
        <taxon>Microbacteriaceae</taxon>
        <taxon>Microbacterium</taxon>
    </lineage>
</organism>
<dbReference type="InterPro" id="IPR004360">
    <property type="entry name" value="Glyas_Fos-R_dOase_dom"/>
</dbReference>
<keyword evidence="2" id="KW-0223">Dioxygenase</keyword>
<dbReference type="InterPro" id="IPR029068">
    <property type="entry name" value="Glyas_Bleomycin-R_OHBP_Dase"/>
</dbReference>
<dbReference type="PROSITE" id="PS51819">
    <property type="entry name" value="VOC"/>
    <property type="match status" value="1"/>
</dbReference>
<reference evidence="2 3" key="1">
    <citation type="submission" date="2020-08" db="EMBL/GenBank/DDBJ databases">
        <title>Sequencing the genomes of 1000 actinobacteria strains.</title>
        <authorList>
            <person name="Klenk H.-P."/>
        </authorList>
    </citation>
    <scope>NUCLEOTIDE SEQUENCE [LARGE SCALE GENOMIC DNA]</scope>
    <source>
        <strain evidence="2 3">DSM 12511</strain>
    </source>
</reference>
<evidence type="ECO:0000313" key="3">
    <source>
        <dbReference type="Proteomes" id="UP000537775"/>
    </source>
</evidence>
<evidence type="ECO:0000259" key="1">
    <source>
        <dbReference type="PROSITE" id="PS51819"/>
    </source>
</evidence>
<dbReference type="GO" id="GO:0016829">
    <property type="term" value="F:lyase activity"/>
    <property type="evidence" value="ECO:0007669"/>
    <property type="project" value="UniProtKB-KW"/>
</dbReference>
<sequence>MITGSHTLLYSDDPAATRAFFRDVLELSFIETSPGWLIFATGPSELGAHPRTWPGRDEPVAQRHVVSLTCDDLDATMAALAARGARFAGEVWEQEYGRGIEVEVPGMEPLTVYQPSYAPAWER</sequence>
<comment type="caution">
    <text evidence="2">The sequence shown here is derived from an EMBL/GenBank/DDBJ whole genome shotgun (WGS) entry which is preliminary data.</text>
</comment>
<dbReference type="InterPro" id="IPR037523">
    <property type="entry name" value="VOC_core"/>
</dbReference>
<dbReference type="GO" id="GO:0051213">
    <property type="term" value="F:dioxygenase activity"/>
    <property type="evidence" value="ECO:0007669"/>
    <property type="project" value="UniProtKB-KW"/>
</dbReference>
<keyword evidence="2" id="KW-0456">Lyase</keyword>
<dbReference type="Proteomes" id="UP000537775">
    <property type="component" value="Unassembled WGS sequence"/>
</dbReference>